<dbReference type="EMBL" id="FNGA01000002">
    <property type="protein sequence ID" value="SDK96062.1"/>
    <property type="molecule type" value="Genomic_DNA"/>
</dbReference>
<accession>A0A1G9G648</accession>
<dbReference type="AlphaFoldDB" id="A0A1G9G648"/>
<protein>
    <submittedName>
        <fullName evidence="2">Uncharacterized protein</fullName>
    </submittedName>
</protein>
<sequence length="196" mass="20629">MVGISSLDGSMANGVLDTGQVVKQKQVEDEELIQTKMKSGDTVTISAEAMTLFKSKLDEYGADDPSELSDKQKEDLKGTMDEFAKDHGLDPSKVEGMPPSPGGNGEGPPEGKGEGPPPEGAKGAGKAKGGEAAQGSTASSDKISDKEKEIEEKEAEIQELRAKSSTDEKAAESLKMKQSELALLQSELTMLKKNSA</sequence>
<dbReference type="OrthoDB" id="9858969at2"/>
<dbReference type="Proteomes" id="UP000199053">
    <property type="component" value="Unassembled WGS sequence"/>
</dbReference>
<reference evidence="3" key="1">
    <citation type="submission" date="2016-10" db="EMBL/GenBank/DDBJ databases">
        <authorList>
            <person name="Varghese N."/>
            <person name="Submissions S."/>
        </authorList>
    </citation>
    <scope>NUCLEOTIDE SEQUENCE [LARGE SCALE GENOMIC DNA]</scope>
    <source>
        <strain evidence="3">DSM 16995</strain>
    </source>
</reference>
<gene>
    <name evidence="2" type="ORF">SAMN05660337_1849</name>
</gene>
<proteinExistence type="predicted"/>
<feature type="region of interest" description="Disordered" evidence="1">
    <location>
        <begin position="59"/>
        <end position="176"/>
    </location>
</feature>
<feature type="compositionally biased region" description="Low complexity" evidence="1">
    <location>
        <begin position="130"/>
        <end position="141"/>
    </location>
</feature>
<feature type="compositionally biased region" description="Basic and acidic residues" evidence="1">
    <location>
        <begin position="68"/>
        <end position="93"/>
    </location>
</feature>
<organism evidence="2 3">
    <name type="scientific">Maridesulfovibrio ferrireducens</name>
    <dbReference type="NCBI Taxonomy" id="246191"/>
    <lineage>
        <taxon>Bacteria</taxon>
        <taxon>Pseudomonadati</taxon>
        <taxon>Thermodesulfobacteriota</taxon>
        <taxon>Desulfovibrionia</taxon>
        <taxon>Desulfovibrionales</taxon>
        <taxon>Desulfovibrionaceae</taxon>
        <taxon>Maridesulfovibrio</taxon>
    </lineage>
</organism>
<evidence type="ECO:0000313" key="3">
    <source>
        <dbReference type="Proteomes" id="UP000199053"/>
    </source>
</evidence>
<dbReference type="RefSeq" id="WP_092160300.1">
    <property type="nucleotide sequence ID" value="NZ_FNGA01000002.1"/>
</dbReference>
<feature type="compositionally biased region" description="Basic and acidic residues" evidence="1">
    <location>
        <begin position="142"/>
        <end position="176"/>
    </location>
</feature>
<name>A0A1G9G648_9BACT</name>
<keyword evidence="3" id="KW-1185">Reference proteome</keyword>
<evidence type="ECO:0000256" key="1">
    <source>
        <dbReference type="SAM" id="MobiDB-lite"/>
    </source>
</evidence>
<evidence type="ECO:0000313" key="2">
    <source>
        <dbReference type="EMBL" id="SDK96062.1"/>
    </source>
</evidence>